<evidence type="ECO:0000256" key="1">
    <source>
        <dbReference type="SAM" id="MobiDB-lite"/>
    </source>
</evidence>
<protein>
    <submittedName>
        <fullName evidence="2">Uncharacterized protein</fullName>
    </submittedName>
</protein>
<sequence>MGARISNVQREARELGRLRTGWSVPHKDPGKRPVPVKSETWVLTSHARHYLDEAAEVWGGTVEPWQPQGSGPEQYRVVTERRSIDALLPPGDPLSQYNEMWNAGGCLRRCDGETEQLTRKSCLCARQFGPDWHLQPKGVVCSVTSRLRVVLPDMPDMGTWRAETHSFYAASEWGGTVDMVLSGTGGRGLIPVTLRIEQRKRVANGQTKNFPVVAVELRGVTPRQALTGPLPTAVALDPSAAPRLALEAARTDWVAEAACALTIDDLQDTWRRAFRAGELTDALAALLKARCEEVEAESVRPARRTAEPQPVPDEDGAIDAEVIEEIDDPGWPDDPDATG</sequence>
<accession>A0A561EN32</accession>
<feature type="region of interest" description="Disordered" evidence="1">
    <location>
        <begin position="296"/>
        <end position="318"/>
    </location>
</feature>
<dbReference type="AlphaFoldDB" id="A0A561EN32"/>
<evidence type="ECO:0000313" key="2">
    <source>
        <dbReference type="EMBL" id="TWE17025.1"/>
    </source>
</evidence>
<dbReference type="Proteomes" id="UP000318416">
    <property type="component" value="Unassembled WGS sequence"/>
</dbReference>
<name>A0A561EN32_9ACTN</name>
<dbReference type="Pfam" id="PF18897">
    <property type="entry name" value="Gp3-like"/>
    <property type="match status" value="1"/>
</dbReference>
<dbReference type="EMBL" id="VIVR01000001">
    <property type="protein sequence ID" value="TWE17025.1"/>
    <property type="molecule type" value="Genomic_DNA"/>
</dbReference>
<dbReference type="RefSeq" id="WP_246192598.1">
    <property type="nucleotide sequence ID" value="NZ_BAAABR010000089.1"/>
</dbReference>
<feature type="compositionally biased region" description="Basic and acidic residues" evidence="1">
    <location>
        <begin position="296"/>
        <end position="306"/>
    </location>
</feature>
<comment type="caution">
    <text evidence="2">The sequence shown here is derived from an EMBL/GenBank/DDBJ whole genome shotgun (WGS) entry which is preliminary data.</text>
</comment>
<reference evidence="2 3" key="1">
    <citation type="submission" date="2019-06" db="EMBL/GenBank/DDBJ databases">
        <title>Sequencing the genomes of 1000 actinobacteria strains.</title>
        <authorList>
            <person name="Klenk H.-P."/>
        </authorList>
    </citation>
    <scope>NUCLEOTIDE SEQUENCE [LARGE SCALE GENOMIC DNA]</scope>
    <source>
        <strain evidence="2 3">DSM 41649</strain>
    </source>
</reference>
<keyword evidence="3" id="KW-1185">Reference proteome</keyword>
<organism evidence="2 3">
    <name type="scientific">Kitasatospora atroaurantiaca</name>
    <dbReference type="NCBI Taxonomy" id="285545"/>
    <lineage>
        <taxon>Bacteria</taxon>
        <taxon>Bacillati</taxon>
        <taxon>Actinomycetota</taxon>
        <taxon>Actinomycetes</taxon>
        <taxon>Kitasatosporales</taxon>
        <taxon>Streptomycetaceae</taxon>
        <taxon>Kitasatospora</taxon>
    </lineage>
</organism>
<gene>
    <name evidence="2" type="ORF">FB465_2027</name>
</gene>
<evidence type="ECO:0000313" key="3">
    <source>
        <dbReference type="Proteomes" id="UP000318416"/>
    </source>
</evidence>
<proteinExistence type="predicted"/>
<dbReference type="InterPro" id="IPR043991">
    <property type="entry name" value="Gp3-like"/>
</dbReference>